<protein>
    <recommendedName>
        <fullName evidence="5">Glutathione S-transferase</fullName>
    </recommendedName>
</protein>
<dbReference type="Gene3D" id="1.20.1050.10">
    <property type="match status" value="1"/>
</dbReference>
<dbReference type="Proteomes" id="UP001445335">
    <property type="component" value="Unassembled WGS sequence"/>
</dbReference>
<feature type="domain" description="GST N-terminal" evidence="1">
    <location>
        <begin position="1"/>
        <end position="81"/>
    </location>
</feature>
<dbReference type="InterPro" id="IPR010987">
    <property type="entry name" value="Glutathione-S-Trfase_C-like"/>
</dbReference>
<dbReference type="PROSITE" id="PS50404">
    <property type="entry name" value="GST_NTER"/>
    <property type="match status" value="1"/>
</dbReference>
<evidence type="ECO:0000259" key="1">
    <source>
        <dbReference type="PROSITE" id="PS50404"/>
    </source>
</evidence>
<dbReference type="SUPFAM" id="SSF47616">
    <property type="entry name" value="GST C-terminal domain-like"/>
    <property type="match status" value="1"/>
</dbReference>
<dbReference type="Pfam" id="PF13409">
    <property type="entry name" value="GST_N_2"/>
    <property type="match status" value="1"/>
</dbReference>
<evidence type="ECO:0008006" key="5">
    <source>
        <dbReference type="Google" id="ProtNLM"/>
    </source>
</evidence>
<dbReference type="EMBL" id="JALJOU010000129">
    <property type="protein sequence ID" value="KAK9819158.1"/>
    <property type="molecule type" value="Genomic_DNA"/>
</dbReference>
<dbReference type="PANTHER" id="PTHR44750">
    <property type="entry name" value="GLUTATHIONE S-TRANSFERASE T1-RELATED"/>
    <property type="match status" value="1"/>
</dbReference>
<name>A0AAW1QCR0_9CHLO</name>
<reference evidence="3 4" key="1">
    <citation type="journal article" date="2024" name="Nat. Commun.">
        <title>Phylogenomics reveals the evolutionary origins of lichenization in chlorophyte algae.</title>
        <authorList>
            <person name="Puginier C."/>
            <person name="Libourel C."/>
            <person name="Otte J."/>
            <person name="Skaloud P."/>
            <person name="Haon M."/>
            <person name="Grisel S."/>
            <person name="Petersen M."/>
            <person name="Berrin J.G."/>
            <person name="Delaux P.M."/>
            <person name="Dal Grande F."/>
            <person name="Keller J."/>
        </authorList>
    </citation>
    <scope>NUCLEOTIDE SEQUENCE [LARGE SCALE GENOMIC DNA]</scope>
    <source>
        <strain evidence="3 4">SAG 245.80</strain>
    </source>
</reference>
<evidence type="ECO:0000313" key="4">
    <source>
        <dbReference type="Proteomes" id="UP001445335"/>
    </source>
</evidence>
<dbReference type="SUPFAM" id="SSF52833">
    <property type="entry name" value="Thioredoxin-like"/>
    <property type="match status" value="1"/>
</dbReference>
<organism evidence="3 4">
    <name type="scientific">Elliptochloris bilobata</name>
    <dbReference type="NCBI Taxonomy" id="381761"/>
    <lineage>
        <taxon>Eukaryota</taxon>
        <taxon>Viridiplantae</taxon>
        <taxon>Chlorophyta</taxon>
        <taxon>core chlorophytes</taxon>
        <taxon>Trebouxiophyceae</taxon>
        <taxon>Trebouxiophyceae incertae sedis</taxon>
        <taxon>Elliptochloris clade</taxon>
        <taxon>Elliptochloris</taxon>
    </lineage>
</organism>
<dbReference type="SFLD" id="SFLDG00358">
    <property type="entry name" value="Main_(cytGST)"/>
    <property type="match status" value="1"/>
</dbReference>
<evidence type="ECO:0000259" key="2">
    <source>
        <dbReference type="PROSITE" id="PS50405"/>
    </source>
</evidence>
<sequence>MATIYVDYVSQPCRACLLFCRVNNIEIQTKVVSLAKGENKTADFLELNPLGKVPFLTDGSFRLPESAAILRYLATTRQVTDNWFPADAQRQARVNAACDWHHTSIRRGVTSQVYNRVLAPMAGLPASDREAKQGVGMLAAALKAMESFWLEGSAFVAGHEVSIADLLIITELEMLRLLAASPQGPSAEEQLAPFPALRAWMERVPERVGRRHYTQVNAILDKVVVNARRRLQPAKL</sequence>
<dbReference type="PANTHER" id="PTHR44750:SF1">
    <property type="entry name" value="GLUTATHIONE S-TRANSFERASE T1-RELATED"/>
    <property type="match status" value="1"/>
</dbReference>
<dbReference type="SFLD" id="SFLDS00019">
    <property type="entry name" value="Glutathione_Transferase_(cytos"/>
    <property type="match status" value="1"/>
</dbReference>
<evidence type="ECO:0000313" key="3">
    <source>
        <dbReference type="EMBL" id="KAK9819158.1"/>
    </source>
</evidence>
<dbReference type="InterPro" id="IPR036249">
    <property type="entry name" value="Thioredoxin-like_sf"/>
</dbReference>
<comment type="caution">
    <text evidence="3">The sequence shown here is derived from an EMBL/GenBank/DDBJ whole genome shotgun (WGS) entry which is preliminary data.</text>
</comment>
<gene>
    <name evidence="3" type="ORF">WJX81_008461</name>
</gene>
<feature type="domain" description="GST C-terminal" evidence="2">
    <location>
        <begin position="87"/>
        <end position="236"/>
    </location>
</feature>
<proteinExistence type="predicted"/>
<dbReference type="Pfam" id="PF00043">
    <property type="entry name" value="GST_C"/>
    <property type="match status" value="1"/>
</dbReference>
<dbReference type="PROSITE" id="PS50405">
    <property type="entry name" value="GST_CTER"/>
    <property type="match status" value="1"/>
</dbReference>
<dbReference type="InterPro" id="IPR043377">
    <property type="entry name" value="GSTT1/2/3"/>
</dbReference>
<keyword evidence="4" id="KW-1185">Reference proteome</keyword>
<dbReference type="AlphaFoldDB" id="A0AAW1QCR0"/>
<dbReference type="Gene3D" id="3.40.30.10">
    <property type="entry name" value="Glutaredoxin"/>
    <property type="match status" value="1"/>
</dbReference>
<dbReference type="InterPro" id="IPR036282">
    <property type="entry name" value="Glutathione-S-Trfase_C_sf"/>
</dbReference>
<dbReference type="InterPro" id="IPR004046">
    <property type="entry name" value="GST_C"/>
</dbReference>
<dbReference type="InterPro" id="IPR004045">
    <property type="entry name" value="Glutathione_S-Trfase_N"/>
</dbReference>
<dbReference type="InterPro" id="IPR040079">
    <property type="entry name" value="Glutathione_S-Trfase"/>
</dbReference>
<accession>A0AAW1QCR0</accession>